<organism evidence="1 2">
    <name type="scientific">Aerophobetes bacterium</name>
    <dbReference type="NCBI Taxonomy" id="2030807"/>
    <lineage>
        <taxon>Bacteria</taxon>
        <taxon>Candidatus Aerophobota</taxon>
    </lineage>
</organism>
<gene>
    <name evidence="1" type="ORF">DRJ00_06390</name>
</gene>
<evidence type="ECO:0000313" key="2">
    <source>
        <dbReference type="Proteomes" id="UP000279422"/>
    </source>
</evidence>
<evidence type="ECO:0008006" key="3">
    <source>
        <dbReference type="Google" id="ProtNLM"/>
    </source>
</evidence>
<accession>A0A497E2N2</accession>
<evidence type="ECO:0000313" key="1">
    <source>
        <dbReference type="EMBL" id="RLE08389.1"/>
    </source>
</evidence>
<dbReference type="EMBL" id="QMPZ01000100">
    <property type="protein sequence ID" value="RLE08389.1"/>
    <property type="molecule type" value="Genomic_DNA"/>
</dbReference>
<name>A0A497E2N2_UNCAE</name>
<reference evidence="1 2" key="1">
    <citation type="submission" date="2018-06" db="EMBL/GenBank/DDBJ databases">
        <title>Extensive metabolic versatility and redundancy in microbially diverse, dynamic hydrothermal sediments.</title>
        <authorList>
            <person name="Dombrowski N."/>
            <person name="Teske A."/>
            <person name="Baker B.J."/>
        </authorList>
    </citation>
    <scope>NUCLEOTIDE SEQUENCE [LARGE SCALE GENOMIC DNA]</scope>
    <source>
        <strain evidence="1">B47_G16</strain>
    </source>
</reference>
<protein>
    <recommendedName>
        <fullName evidence="3">Class I SAM-dependent methyltransferase</fullName>
    </recommendedName>
</protein>
<dbReference type="Proteomes" id="UP000279422">
    <property type="component" value="Unassembled WGS sequence"/>
</dbReference>
<sequence>MSNAEKYRIIQDPDYGYRRLDPIPKEREITKFYQSQYYNLVRKGKRAPDVHKLMTDGEEADREHSWLSSSLYSDILAVLEQKGNLISKRLLGIGCGTSEFMLS</sequence>
<dbReference type="AlphaFoldDB" id="A0A497E2N2"/>
<comment type="caution">
    <text evidence="1">The sequence shown here is derived from an EMBL/GenBank/DDBJ whole genome shotgun (WGS) entry which is preliminary data.</text>
</comment>
<proteinExistence type="predicted"/>